<protein>
    <recommendedName>
        <fullName evidence="2">PiggyBac transposable element-derived protein domain-containing protein</fullName>
    </recommendedName>
</protein>
<dbReference type="PANTHER" id="PTHR46599:SF3">
    <property type="entry name" value="PIGGYBAC TRANSPOSABLE ELEMENT-DERIVED PROTEIN 4"/>
    <property type="match status" value="1"/>
</dbReference>
<feature type="domain" description="PiggyBac transposable element-derived protein" evidence="2">
    <location>
        <begin position="118"/>
        <end position="190"/>
    </location>
</feature>
<gene>
    <name evidence="4" type="ORF">g.41870</name>
    <name evidence="3" type="ORF">g.41871</name>
</gene>
<proteinExistence type="predicted"/>
<feature type="non-terminal residue" evidence="3">
    <location>
        <position position="1"/>
    </location>
</feature>
<dbReference type="EMBL" id="GEDC01020987">
    <property type="protein sequence ID" value="JAS16311.1"/>
    <property type="molecule type" value="Transcribed_RNA"/>
</dbReference>
<evidence type="ECO:0000313" key="4">
    <source>
        <dbReference type="EMBL" id="JAS17022.1"/>
    </source>
</evidence>
<evidence type="ECO:0000256" key="1">
    <source>
        <dbReference type="SAM" id="MobiDB-lite"/>
    </source>
</evidence>
<accession>A0A1B6CSC4</accession>
<dbReference type="InterPro" id="IPR029526">
    <property type="entry name" value="PGBD"/>
</dbReference>
<evidence type="ECO:0000259" key="2">
    <source>
        <dbReference type="Pfam" id="PF13843"/>
    </source>
</evidence>
<dbReference type="AlphaFoldDB" id="A0A1B6CSC4"/>
<reference evidence="3" key="1">
    <citation type="submission" date="2015-12" db="EMBL/GenBank/DDBJ databases">
        <title>De novo transcriptome assembly of four potential Pierce s Disease insect vectors from Arizona vineyards.</title>
        <authorList>
            <person name="Tassone E.E."/>
        </authorList>
    </citation>
    <scope>NUCLEOTIDE SEQUENCE</scope>
</reference>
<dbReference type="EMBL" id="GEDC01020276">
    <property type="protein sequence ID" value="JAS17022.1"/>
    <property type="molecule type" value="Transcribed_RNA"/>
</dbReference>
<evidence type="ECO:0000313" key="3">
    <source>
        <dbReference type="EMBL" id="JAS16311.1"/>
    </source>
</evidence>
<dbReference type="Pfam" id="PF13843">
    <property type="entry name" value="DDE_Tnp_1_7"/>
    <property type="match status" value="1"/>
</dbReference>
<name>A0A1B6CSC4_9HEMI</name>
<organism evidence="3">
    <name type="scientific">Clastoptera arizonana</name>
    <name type="common">Arizona spittle bug</name>
    <dbReference type="NCBI Taxonomy" id="38151"/>
    <lineage>
        <taxon>Eukaryota</taxon>
        <taxon>Metazoa</taxon>
        <taxon>Ecdysozoa</taxon>
        <taxon>Arthropoda</taxon>
        <taxon>Hexapoda</taxon>
        <taxon>Insecta</taxon>
        <taxon>Pterygota</taxon>
        <taxon>Neoptera</taxon>
        <taxon>Paraneoptera</taxon>
        <taxon>Hemiptera</taxon>
        <taxon>Auchenorrhyncha</taxon>
        <taxon>Cercopoidea</taxon>
        <taxon>Clastopteridae</taxon>
        <taxon>Clastoptera</taxon>
    </lineage>
</organism>
<feature type="region of interest" description="Disordered" evidence="1">
    <location>
        <begin position="1"/>
        <end position="81"/>
    </location>
</feature>
<dbReference type="PANTHER" id="PTHR46599">
    <property type="entry name" value="PIGGYBAC TRANSPOSABLE ELEMENT-DERIVED PROTEIN 4"/>
    <property type="match status" value="1"/>
</dbReference>
<sequence length="192" mass="20896">STTLGDVEIYSDREDELIHNVSDSDGGDTDSDNTSTSIPLPAPVQPTTAPPATAVQGQRPTTSPTTAFTQTTAHPPNSTPSLWIDVTDTNPGPSHAIPIYNVNSGPSLPAAFNDATGPIEYFQLFFNEDIMAHICKETILFANKRRAQINSPRFRLNDWKDITPVHLKPFFGTKINMGLIPIPSIESYFSLA</sequence>
<feature type="compositionally biased region" description="Low complexity" evidence="1">
    <location>
        <begin position="45"/>
        <end position="76"/>
    </location>
</feature>